<sequence length="390" mass="42568">MTTGYGKVAVVGGSLAGLAAAAEFNRVTSAEVTVFERSTGQLEGRGAGIVMQPETEALLTLSEIDPNSVVVGLRERRMLHRFSPPRTFAQPQTMTAWDTLYRALRIATPNAEYLQGISVAKVVPGDSQAELTFEDGSTSEWDVVIGADGIDSVTRGSIFDAAPSYSGYVAWRGLEREQDLPGDISADLTDRFTFFSSNGIQFLCYLVPGPGGETEPGHRRVNWVWYVNTSESAFHSVMLGTTGRRYDYFLPPHDVTTDNLRILHELAEKSLPPLFTRLVRHSNPFLQPVMDVAAGRMRRGSVFLIGDAAGTVRPHTASGTSKSIADAALLAQVFRGWSADDPLPESPLRTWESRRLRSLYEIASVGVARAIGSQLGTTDSTPVWDRELDK</sequence>
<dbReference type="Pfam" id="PF22607">
    <property type="entry name" value="FAD_binding-like"/>
    <property type="match status" value="1"/>
</dbReference>
<feature type="domain" description="2,6-dihydroxypyridine 3-monooxygenase substrate binding" evidence="1">
    <location>
        <begin position="165"/>
        <end position="291"/>
    </location>
</feature>
<proteinExistence type="predicted"/>
<dbReference type="InterPro" id="IPR053212">
    <property type="entry name" value="DHP_3-monooxygenase"/>
</dbReference>
<dbReference type="EMBL" id="RXLR01000014">
    <property type="protein sequence ID" value="TDH22747.1"/>
    <property type="molecule type" value="Genomic_DNA"/>
</dbReference>
<reference evidence="2 3" key="1">
    <citation type="journal article" date="2019" name="Sci. Rep.">
        <title>Extended insight into the Mycobacterium chelonae-abscessus complex through whole genome sequencing of Mycobacterium salmoniphilum outbreak and Mycobacterium salmoniphilum-like strains.</title>
        <authorList>
            <person name="Behra P.R.K."/>
            <person name="Das S."/>
            <person name="Pettersson B.M.F."/>
            <person name="Shirreff L."/>
            <person name="DuCote T."/>
            <person name="Jacobsson K.G."/>
            <person name="Ennis D.G."/>
            <person name="Kirsebom L.A."/>
        </authorList>
    </citation>
    <scope>NUCLEOTIDE SEQUENCE [LARGE SCALE GENOMIC DNA]</scope>
    <source>
        <strain evidence="2 3">DSM 45524</strain>
    </source>
</reference>
<dbReference type="Gene3D" id="3.50.50.60">
    <property type="entry name" value="FAD/NAD(P)-binding domain"/>
    <property type="match status" value="2"/>
</dbReference>
<protein>
    <submittedName>
        <fullName evidence="2">Monooxygenase</fullName>
    </submittedName>
</protein>
<keyword evidence="2" id="KW-0503">Monooxygenase</keyword>
<evidence type="ECO:0000259" key="1">
    <source>
        <dbReference type="Pfam" id="PF22607"/>
    </source>
</evidence>
<dbReference type="RefSeq" id="WP_078333590.1">
    <property type="nucleotide sequence ID" value="NZ_MAFQ01000005.1"/>
</dbReference>
<dbReference type="GO" id="GO:0004497">
    <property type="term" value="F:monooxygenase activity"/>
    <property type="evidence" value="ECO:0007669"/>
    <property type="project" value="UniProtKB-KW"/>
</dbReference>
<accession>A0A4R5PD90</accession>
<organism evidence="2 3">
    <name type="scientific">Mycobacteroides franklinii</name>
    <dbReference type="NCBI Taxonomy" id="948102"/>
    <lineage>
        <taxon>Bacteria</taxon>
        <taxon>Bacillati</taxon>
        <taxon>Actinomycetota</taxon>
        <taxon>Actinomycetes</taxon>
        <taxon>Mycobacteriales</taxon>
        <taxon>Mycobacteriaceae</taxon>
        <taxon>Mycobacteroides</taxon>
    </lineage>
</organism>
<dbReference type="SUPFAM" id="SSF54373">
    <property type="entry name" value="FAD-linked reductases, C-terminal domain"/>
    <property type="match status" value="1"/>
</dbReference>
<dbReference type="PANTHER" id="PTHR47469:SF2">
    <property type="entry name" value="OS06G0597600 PROTEIN"/>
    <property type="match status" value="1"/>
</dbReference>
<dbReference type="NCBIfam" id="NF005566">
    <property type="entry name" value="PRK07236.1"/>
    <property type="match status" value="1"/>
</dbReference>
<evidence type="ECO:0000313" key="2">
    <source>
        <dbReference type="EMBL" id="TDH22747.1"/>
    </source>
</evidence>
<dbReference type="InterPro" id="IPR054707">
    <property type="entry name" value="DhpH_subs-bd"/>
</dbReference>
<dbReference type="InterPro" id="IPR036188">
    <property type="entry name" value="FAD/NAD-bd_sf"/>
</dbReference>
<dbReference type="AlphaFoldDB" id="A0A4R5PD90"/>
<gene>
    <name evidence="2" type="ORF">EJ571_12730</name>
</gene>
<evidence type="ECO:0000313" key="3">
    <source>
        <dbReference type="Proteomes" id="UP000295627"/>
    </source>
</evidence>
<name>A0A4R5PD90_9MYCO</name>
<dbReference type="PRINTS" id="PR00420">
    <property type="entry name" value="RNGMNOXGNASE"/>
</dbReference>
<comment type="caution">
    <text evidence="2">The sequence shown here is derived from an EMBL/GenBank/DDBJ whole genome shotgun (WGS) entry which is preliminary data.</text>
</comment>
<dbReference type="PANTHER" id="PTHR47469">
    <property type="entry name" value="MONOOXYGENASE-LIKE"/>
    <property type="match status" value="1"/>
</dbReference>
<dbReference type="SUPFAM" id="SSF51905">
    <property type="entry name" value="FAD/NAD(P)-binding domain"/>
    <property type="match status" value="1"/>
</dbReference>
<keyword evidence="2" id="KW-0560">Oxidoreductase</keyword>
<dbReference type="Proteomes" id="UP000295627">
    <property type="component" value="Unassembled WGS sequence"/>
</dbReference>